<feature type="non-terminal residue" evidence="2">
    <location>
        <position position="56"/>
    </location>
</feature>
<evidence type="ECO:0000313" key="3">
    <source>
        <dbReference type="Proteomes" id="UP000703893"/>
    </source>
</evidence>
<comment type="caution">
    <text evidence="2">The sequence shown here is derived from an EMBL/GenBank/DDBJ whole genome shotgun (WGS) entry which is preliminary data.</text>
</comment>
<feature type="region of interest" description="Disordered" evidence="1">
    <location>
        <begin position="1"/>
        <end position="56"/>
    </location>
</feature>
<sequence>MSKIEGPGQAPKTMAPKKASEAGMVSLEDCPPETAAPPKSDAAPARDSQAPSEIKP</sequence>
<dbReference type="AlphaFoldDB" id="A0A937X2L1"/>
<evidence type="ECO:0000256" key="1">
    <source>
        <dbReference type="SAM" id="MobiDB-lite"/>
    </source>
</evidence>
<proteinExistence type="predicted"/>
<gene>
    <name evidence="2" type="ORF">FJZ00_06250</name>
</gene>
<protein>
    <submittedName>
        <fullName evidence="2">Uncharacterized protein</fullName>
    </submittedName>
</protein>
<dbReference type="EMBL" id="VGJX01000311">
    <property type="protein sequence ID" value="MBM3274733.1"/>
    <property type="molecule type" value="Genomic_DNA"/>
</dbReference>
<dbReference type="Proteomes" id="UP000703893">
    <property type="component" value="Unassembled WGS sequence"/>
</dbReference>
<accession>A0A937X2L1</accession>
<organism evidence="2 3">
    <name type="scientific">Candidatus Tanganyikabacteria bacterium</name>
    <dbReference type="NCBI Taxonomy" id="2961651"/>
    <lineage>
        <taxon>Bacteria</taxon>
        <taxon>Bacillati</taxon>
        <taxon>Candidatus Sericytochromatia</taxon>
        <taxon>Candidatus Tanganyikabacteria</taxon>
    </lineage>
</organism>
<evidence type="ECO:0000313" key="2">
    <source>
        <dbReference type="EMBL" id="MBM3274733.1"/>
    </source>
</evidence>
<reference evidence="2 3" key="1">
    <citation type="submission" date="2019-03" db="EMBL/GenBank/DDBJ databases">
        <title>Lake Tanganyika Metagenome-Assembled Genomes (MAGs).</title>
        <authorList>
            <person name="Tran P."/>
        </authorList>
    </citation>
    <scope>NUCLEOTIDE SEQUENCE [LARGE SCALE GENOMIC DNA]</scope>
    <source>
        <strain evidence="2">K_DeepCast_65m_m2_236</strain>
    </source>
</reference>
<name>A0A937X2L1_9BACT</name>